<dbReference type="InterPro" id="IPR005068">
    <property type="entry name" value="Phage_lambda_Stf-r2"/>
</dbReference>
<gene>
    <name evidence="1" type="ORF">SAMN05421842_14014</name>
</gene>
<sequence length="146" mass="15984">MTKKVDNIKVPDGTTSQKGIVKLNDTVTSASTIETATANAVKTAYDKGNEALNKANQAFQYANNGKTNIANVIGYVTGNNTHQEIVNEIQYDKNILVNNLNAKGAVITEINKFGEITVEQYKEITKLDFILKEETSLTTNIQTVTQ</sequence>
<name>A0A1I1RXH0_9CLOT</name>
<accession>A0A1I1RXH0</accession>
<proteinExistence type="predicted"/>
<evidence type="ECO:0000313" key="2">
    <source>
        <dbReference type="Proteomes" id="UP000199263"/>
    </source>
</evidence>
<dbReference type="GO" id="GO:0019062">
    <property type="term" value="P:virion attachment to host cell"/>
    <property type="evidence" value="ECO:0007669"/>
    <property type="project" value="InterPro"/>
</dbReference>
<reference evidence="1 2" key="1">
    <citation type="submission" date="2016-10" db="EMBL/GenBank/DDBJ databases">
        <authorList>
            <person name="de Groot N.N."/>
        </authorList>
    </citation>
    <scope>NUCLEOTIDE SEQUENCE [LARGE SCALE GENOMIC DNA]</scope>
    <source>
        <strain evidence="1 2">DSM 12992</strain>
    </source>
</reference>
<protein>
    <submittedName>
        <fullName evidence="1">Phage tail fibre repeat-containing protein</fullName>
    </submittedName>
</protein>
<dbReference type="GO" id="GO:0046718">
    <property type="term" value="P:symbiont entry into host cell"/>
    <property type="evidence" value="ECO:0007669"/>
    <property type="project" value="InterPro"/>
</dbReference>
<dbReference type="RefSeq" id="WP_090094308.1">
    <property type="nucleotide sequence ID" value="NZ_FOMG01000040.1"/>
</dbReference>
<dbReference type="AlphaFoldDB" id="A0A1I1RXH0"/>
<dbReference type="OrthoDB" id="1940916at2"/>
<organism evidence="1 2">
    <name type="scientific">Clostridium uliginosum</name>
    <dbReference type="NCBI Taxonomy" id="119641"/>
    <lineage>
        <taxon>Bacteria</taxon>
        <taxon>Bacillati</taxon>
        <taxon>Bacillota</taxon>
        <taxon>Clostridia</taxon>
        <taxon>Eubacteriales</taxon>
        <taxon>Clostridiaceae</taxon>
        <taxon>Clostridium</taxon>
    </lineage>
</organism>
<dbReference type="Proteomes" id="UP000199263">
    <property type="component" value="Unassembled WGS sequence"/>
</dbReference>
<evidence type="ECO:0000313" key="1">
    <source>
        <dbReference type="EMBL" id="SFD38955.1"/>
    </source>
</evidence>
<dbReference type="STRING" id="119641.SAMN05421842_14014"/>
<keyword evidence="2" id="KW-1185">Reference proteome</keyword>
<dbReference type="EMBL" id="FOMG01000040">
    <property type="protein sequence ID" value="SFD38955.1"/>
    <property type="molecule type" value="Genomic_DNA"/>
</dbReference>
<dbReference type="Pfam" id="PF03406">
    <property type="entry name" value="Phage_fiber_2"/>
    <property type="match status" value="1"/>
</dbReference>